<keyword evidence="1" id="KW-1185">Reference proteome</keyword>
<evidence type="ECO:0000313" key="2">
    <source>
        <dbReference type="WBParaSite" id="nRc.2.0.1.t18614-RA"/>
    </source>
</evidence>
<name>A0A915IWZ8_ROMCU</name>
<reference evidence="2" key="1">
    <citation type="submission" date="2022-11" db="UniProtKB">
        <authorList>
            <consortium name="WormBaseParasite"/>
        </authorList>
    </citation>
    <scope>IDENTIFICATION</scope>
</reference>
<dbReference type="WBParaSite" id="nRc.2.0.1.t18614-RA">
    <property type="protein sequence ID" value="nRc.2.0.1.t18614-RA"/>
    <property type="gene ID" value="nRc.2.0.1.g18614"/>
</dbReference>
<dbReference type="Proteomes" id="UP000887565">
    <property type="component" value="Unplaced"/>
</dbReference>
<protein>
    <submittedName>
        <fullName evidence="2">Uncharacterized protein</fullName>
    </submittedName>
</protein>
<accession>A0A915IWZ8</accession>
<proteinExistence type="predicted"/>
<organism evidence="1 2">
    <name type="scientific">Romanomermis culicivorax</name>
    <name type="common">Nematode worm</name>
    <dbReference type="NCBI Taxonomy" id="13658"/>
    <lineage>
        <taxon>Eukaryota</taxon>
        <taxon>Metazoa</taxon>
        <taxon>Ecdysozoa</taxon>
        <taxon>Nematoda</taxon>
        <taxon>Enoplea</taxon>
        <taxon>Dorylaimia</taxon>
        <taxon>Mermithida</taxon>
        <taxon>Mermithoidea</taxon>
        <taxon>Mermithidae</taxon>
        <taxon>Romanomermis</taxon>
    </lineage>
</organism>
<sequence length="128" mass="15240">MNNLGRLMRQSCRSDITQEYLDANDLQSFFAILKRVTLTYKDVVMMCWFKELHTGLNNGLKLLMNIHQEEYCTPFNAYDGIGLLFGYKDHNAPFLFNYEKGFRHLPECVKRNLFNIYFLNNFNIMDEM</sequence>
<evidence type="ECO:0000313" key="1">
    <source>
        <dbReference type="Proteomes" id="UP000887565"/>
    </source>
</evidence>
<dbReference type="AlphaFoldDB" id="A0A915IWZ8"/>